<sequence>MSYYASAGPGNNHGNPSPNSFVATNSNYIASPFDDHTASPPRSNNYEKNSPYDNPYNPDYMPSSYHSGSSPANSYSQHSTQEHALSPRFAEKGLAGGAAAGAGAEMGGQTYAMQHLGQNNTYDAYGHQNHDAHYQNDNNQYYNGYDDDRPSLSNDTTPMRPPGETETSDGLIRSKSGITRVKYGKEKSKHLRCFPCIRSTCGRVTCCVCLVLLVIIIVLAIVIVTVFKLPKIDYLGMQSEPQFLFNQGNTTMSVNLVANIQVVNPNPIGFHFESIVATAYYPNYSPSIGGGNLTNVDFPSKSNKTISFPISASYVGSQDSGFTVIKDVLSRCGFTGAAVTGLTINYDLKLTIKIIGIPISPTVKNQHVNFACPSNIADIANGVPDGLTSMLGGGTKSG</sequence>
<evidence type="ECO:0000313" key="3">
    <source>
        <dbReference type="EMBL" id="KAG0324898.1"/>
    </source>
</evidence>
<evidence type="ECO:0000256" key="2">
    <source>
        <dbReference type="SAM" id="Phobius"/>
    </source>
</evidence>
<dbReference type="Proteomes" id="UP000738325">
    <property type="component" value="Unassembled WGS sequence"/>
</dbReference>
<keyword evidence="2" id="KW-0472">Membrane</keyword>
<keyword evidence="2" id="KW-1133">Transmembrane helix</keyword>
<feature type="compositionally biased region" description="Low complexity" evidence="1">
    <location>
        <begin position="1"/>
        <end position="20"/>
    </location>
</feature>
<dbReference type="AlphaFoldDB" id="A0A9P6UXW1"/>
<feature type="compositionally biased region" description="Polar residues" evidence="1">
    <location>
        <begin position="64"/>
        <end position="83"/>
    </location>
</feature>
<feature type="region of interest" description="Disordered" evidence="1">
    <location>
        <begin position="144"/>
        <end position="171"/>
    </location>
</feature>
<gene>
    <name evidence="3" type="ORF">BGZ99_001317</name>
</gene>
<name>A0A9P6UXW1_9FUNG</name>
<evidence type="ECO:0000256" key="1">
    <source>
        <dbReference type="SAM" id="MobiDB-lite"/>
    </source>
</evidence>
<feature type="transmembrane region" description="Helical" evidence="2">
    <location>
        <begin position="202"/>
        <end position="227"/>
    </location>
</feature>
<keyword evidence="4" id="KW-1185">Reference proteome</keyword>
<comment type="caution">
    <text evidence="3">The sequence shown here is derived from an EMBL/GenBank/DDBJ whole genome shotgun (WGS) entry which is preliminary data.</text>
</comment>
<accession>A0A9P6UXW1</accession>
<dbReference type="EMBL" id="JAAAIP010000132">
    <property type="protein sequence ID" value="KAG0324898.1"/>
    <property type="molecule type" value="Genomic_DNA"/>
</dbReference>
<reference evidence="3" key="1">
    <citation type="journal article" date="2020" name="Fungal Divers.">
        <title>Resolving the Mortierellaceae phylogeny through synthesis of multi-gene phylogenetics and phylogenomics.</title>
        <authorList>
            <person name="Vandepol N."/>
            <person name="Liber J."/>
            <person name="Desiro A."/>
            <person name="Na H."/>
            <person name="Kennedy M."/>
            <person name="Barry K."/>
            <person name="Grigoriev I.V."/>
            <person name="Miller A.N."/>
            <person name="O'Donnell K."/>
            <person name="Stajich J.E."/>
            <person name="Bonito G."/>
        </authorList>
    </citation>
    <scope>NUCLEOTIDE SEQUENCE</scope>
    <source>
        <strain evidence="3">REB-010B</strain>
    </source>
</reference>
<evidence type="ECO:0000313" key="4">
    <source>
        <dbReference type="Proteomes" id="UP000738325"/>
    </source>
</evidence>
<dbReference type="OrthoDB" id="20273at2759"/>
<feature type="compositionally biased region" description="Low complexity" evidence="1">
    <location>
        <begin position="51"/>
        <end position="60"/>
    </location>
</feature>
<proteinExistence type="predicted"/>
<organism evidence="3 4">
    <name type="scientific">Dissophora globulifera</name>
    <dbReference type="NCBI Taxonomy" id="979702"/>
    <lineage>
        <taxon>Eukaryota</taxon>
        <taxon>Fungi</taxon>
        <taxon>Fungi incertae sedis</taxon>
        <taxon>Mucoromycota</taxon>
        <taxon>Mortierellomycotina</taxon>
        <taxon>Mortierellomycetes</taxon>
        <taxon>Mortierellales</taxon>
        <taxon>Mortierellaceae</taxon>
        <taxon>Dissophora</taxon>
    </lineage>
</organism>
<keyword evidence="2" id="KW-0812">Transmembrane</keyword>
<dbReference type="Gene3D" id="2.60.40.1820">
    <property type="match status" value="1"/>
</dbReference>
<feature type="region of interest" description="Disordered" evidence="1">
    <location>
        <begin position="1"/>
        <end position="83"/>
    </location>
</feature>
<protein>
    <recommendedName>
        <fullName evidence="5">Late embryogenesis abundant protein LEA-2 subgroup domain-containing protein</fullName>
    </recommendedName>
</protein>
<evidence type="ECO:0008006" key="5">
    <source>
        <dbReference type="Google" id="ProtNLM"/>
    </source>
</evidence>